<reference evidence="5" key="1">
    <citation type="submission" date="2020-06" db="EMBL/GenBank/DDBJ databases">
        <authorList>
            <person name="Li T."/>
            <person name="Hu X."/>
            <person name="Zhang T."/>
            <person name="Song X."/>
            <person name="Zhang H."/>
            <person name="Dai N."/>
            <person name="Sheng W."/>
            <person name="Hou X."/>
            <person name="Wei L."/>
        </authorList>
    </citation>
    <scope>NUCLEOTIDE SEQUENCE</scope>
    <source>
        <strain evidence="5">KEN8</strain>
        <tissue evidence="5">Leaf</tissue>
    </source>
</reference>
<feature type="domain" description="HSF-type DNA-binding" evidence="4">
    <location>
        <begin position="13"/>
        <end position="156"/>
    </location>
</feature>
<dbReference type="GO" id="GO:0000978">
    <property type="term" value="F:RNA polymerase II cis-regulatory region sequence-specific DNA binding"/>
    <property type="evidence" value="ECO:0007669"/>
    <property type="project" value="TreeGrafter"/>
</dbReference>
<keyword evidence="3" id="KW-0812">Transmembrane</keyword>
<keyword evidence="1" id="KW-0346">Stress response</keyword>
<dbReference type="InterPro" id="IPR000232">
    <property type="entry name" value="HSF_DNA-bd"/>
</dbReference>
<keyword evidence="2" id="KW-0238">DNA-binding</keyword>
<comment type="caution">
    <text evidence="5">The sequence shown here is derived from an EMBL/GenBank/DDBJ whole genome shotgun (WGS) entry which is preliminary data.</text>
</comment>
<name>A0AAW2SX84_9LAMI</name>
<evidence type="ECO:0000256" key="2">
    <source>
        <dbReference type="ARBA" id="ARBA00023125"/>
    </source>
</evidence>
<gene>
    <name evidence="5" type="ORF">Scaly_0129100</name>
</gene>
<keyword evidence="3" id="KW-1133">Transmembrane helix</keyword>
<dbReference type="GO" id="GO:0005634">
    <property type="term" value="C:nucleus"/>
    <property type="evidence" value="ECO:0007669"/>
    <property type="project" value="TreeGrafter"/>
</dbReference>
<feature type="transmembrane region" description="Helical" evidence="3">
    <location>
        <begin position="33"/>
        <end position="51"/>
    </location>
</feature>
<sequence length="192" mass="21999">MHGMEGNNSGSSPIAPFVMKTYQMVSDPITNGLIAWGRNTIVLLFLSLWISRKGFCRFTLSITISPASCVSSIPIRLKEVVSMFLGDYYNYDGNVLAALIPTFGWFLPVNLVLQRIEMLTLKIDSGFKKVDPDRWEFANEWFLHGQTQLLHNICEERENTNRGYTSLMKHEDDDEEELLVEIAKLKQEQKSF</sequence>
<reference evidence="5" key="2">
    <citation type="journal article" date="2024" name="Plant">
        <title>Genomic evolution and insights into agronomic trait innovations of Sesamum species.</title>
        <authorList>
            <person name="Miao H."/>
            <person name="Wang L."/>
            <person name="Qu L."/>
            <person name="Liu H."/>
            <person name="Sun Y."/>
            <person name="Le M."/>
            <person name="Wang Q."/>
            <person name="Wei S."/>
            <person name="Zheng Y."/>
            <person name="Lin W."/>
            <person name="Duan Y."/>
            <person name="Cao H."/>
            <person name="Xiong S."/>
            <person name="Wang X."/>
            <person name="Wei L."/>
            <person name="Li C."/>
            <person name="Ma Q."/>
            <person name="Ju M."/>
            <person name="Zhao R."/>
            <person name="Li G."/>
            <person name="Mu C."/>
            <person name="Tian Q."/>
            <person name="Mei H."/>
            <person name="Zhang T."/>
            <person name="Gao T."/>
            <person name="Zhang H."/>
        </authorList>
    </citation>
    <scope>NUCLEOTIDE SEQUENCE</scope>
    <source>
        <strain evidence="5">KEN8</strain>
    </source>
</reference>
<dbReference type="PANTHER" id="PTHR10015">
    <property type="entry name" value="HEAT SHOCK TRANSCRIPTION FACTOR"/>
    <property type="match status" value="1"/>
</dbReference>
<protein>
    <submittedName>
        <fullName evidence="5">Heat stress transcription factor C-1</fullName>
    </submittedName>
</protein>
<dbReference type="EMBL" id="JACGWM010000001">
    <property type="protein sequence ID" value="KAL0396807.1"/>
    <property type="molecule type" value="Genomic_DNA"/>
</dbReference>
<organism evidence="5">
    <name type="scientific">Sesamum calycinum</name>
    <dbReference type="NCBI Taxonomy" id="2727403"/>
    <lineage>
        <taxon>Eukaryota</taxon>
        <taxon>Viridiplantae</taxon>
        <taxon>Streptophyta</taxon>
        <taxon>Embryophyta</taxon>
        <taxon>Tracheophyta</taxon>
        <taxon>Spermatophyta</taxon>
        <taxon>Magnoliopsida</taxon>
        <taxon>eudicotyledons</taxon>
        <taxon>Gunneridae</taxon>
        <taxon>Pentapetalae</taxon>
        <taxon>asterids</taxon>
        <taxon>lamiids</taxon>
        <taxon>Lamiales</taxon>
        <taxon>Pedaliaceae</taxon>
        <taxon>Sesamum</taxon>
    </lineage>
</organism>
<feature type="transmembrane region" description="Helical" evidence="3">
    <location>
        <begin position="95"/>
        <end position="113"/>
    </location>
</feature>
<keyword evidence="3" id="KW-0472">Membrane</keyword>
<dbReference type="SMART" id="SM00415">
    <property type="entry name" value="HSF"/>
    <property type="match status" value="1"/>
</dbReference>
<dbReference type="GO" id="GO:0006357">
    <property type="term" value="P:regulation of transcription by RNA polymerase II"/>
    <property type="evidence" value="ECO:0007669"/>
    <property type="project" value="TreeGrafter"/>
</dbReference>
<dbReference type="PANTHER" id="PTHR10015:SF332">
    <property type="entry name" value="HEAT STRESS TRANSCRIPTION FACTOR C-1"/>
    <property type="match status" value="1"/>
</dbReference>
<feature type="transmembrane region" description="Helical" evidence="3">
    <location>
        <begin position="58"/>
        <end position="75"/>
    </location>
</feature>
<dbReference type="GO" id="GO:0034605">
    <property type="term" value="P:cellular response to heat"/>
    <property type="evidence" value="ECO:0007669"/>
    <property type="project" value="TreeGrafter"/>
</dbReference>
<proteinExistence type="predicted"/>
<evidence type="ECO:0000256" key="3">
    <source>
        <dbReference type="SAM" id="Phobius"/>
    </source>
</evidence>
<dbReference type="AlphaFoldDB" id="A0AAW2SX84"/>
<evidence type="ECO:0000256" key="1">
    <source>
        <dbReference type="ARBA" id="ARBA00023016"/>
    </source>
</evidence>
<dbReference type="GO" id="GO:0003700">
    <property type="term" value="F:DNA-binding transcription factor activity"/>
    <property type="evidence" value="ECO:0007669"/>
    <property type="project" value="InterPro"/>
</dbReference>
<evidence type="ECO:0000259" key="4">
    <source>
        <dbReference type="SMART" id="SM00415"/>
    </source>
</evidence>
<evidence type="ECO:0000313" key="5">
    <source>
        <dbReference type="EMBL" id="KAL0396807.1"/>
    </source>
</evidence>
<accession>A0AAW2SX84</accession>